<dbReference type="Proteomes" id="UP001209318">
    <property type="component" value="Unassembled WGS sequence"/>
</dbReference>
<keyword evidence="1" id="KW-0175">Coiled coil</keyword>
<organism evidence="2 3">
    <name type="scientific">Perspicuibacillus lycopersici</name>
    <dbReference type="NCBI Taxonomy" id="1325689"/>
    <lineage>
        <taxon>Bacteria</taxon>
        <taxon>Bacillati</taxon>
        <taxon>Bacillota</taxon>
        <taxon>Bacilli</taxon>
        <taxon>Bacillales</taxon>
        <taxon>Bacillaceae</taxon>
        <taxon>Perspicuibacillus</taxon>
    </lineage>
</organism>
<evidence type="ECO:0000313" key="3">
    <source>
        <dbReference type="Proteomes" id="UP001209318"/>
    </source>
</evidence>
<protein>
    <submittedName>
        <fullName evidence="2">DUF1617 family protein</fullName>
    </submittedName>
</protein>
<name>A0AAE3ITA8_9BACI</name>
<comment type="caution">
    <text evidence="2">The sequence shown here is derived from an EMBL/GenBank/DDBJ whole genome shotgun (WGS) entry which is preliminary data.</text>
</comment>
<dbReference type="InterPro" id="IPR011675">
    <property type="entry name" value="DUF1617"/>
</dbReference>
<reference evidence="2" key="1">
    <citation type="submission" date="2022-10" db="EMBL/GenBank/DDBJ databases">
        <title>Description of Fervidibacillus gen. nov. in the family Fervidibacillaceae fam. nov. with two species, Fervidibacillus albus sp. nov., and Fervidibacillus halotolerans sp. nov., isolated from tidal flat sediments.</title>
        <authorList>
            <person name="Kwon K.K."/>
            <person name="Yang S.-H."/>
        </authorList>
    </citation>
    <scope>NUCLEOTIDE SEQUENCE</scope>
    <source>
        <strain evidence="2">JCM 19140</strain>
    </source>
</reference>
<sequence>MKVELENRKLEQAANLLFHLALKGKQSRHRTKFIKLLQARIEEVEEQRIQLAKEHSNLDEEGNPIVKNNKFDIKDLDAFSKDLEELYDEKMVIEGGDYTSMLKTLKEVLLTCEVEFSGKEAVLYDYLCEQFEGGENE</sequence>
<dbReference type="RefSeq" id="WP_263073308.1">
    <property type="nucleotide sequence ID" value="NZ_JAOUSF010000003.1"/>
</dbReference>
<accession>A0AAE3ITA8</accession>
<dbReference type="AlphaFoldDB" id="A0AAE3ITA8"/>
<evidence type="ECO:0000256" key="1">
    <source>
        <dbReference type="SAM" id="Coils"/>
    </source>
</evidence>
<dbReference type="Pfam" id="PF07761">
    <property type="entry name" value="DUF1617"/>
    <property type="match status" value="1"/>
</dbReference>
<dbReference type="EMBL" id="JAOUSF010000003">
    <property type="protein sequence ID" value="MCU9614071.1"/>
    <property type="molecule type" value="Genomic_DNA"/>
</dbReference>
<feature type="coiled-coil region" evidence="1">
    <location>
        <begin position="34"/>
        <end position="61"/>
    </location>
</feature>
<gene>
    <name evidence="2" type="ORF">OEV98_10920</name>
</gene>
<evidence type="ECO:0000313" key="2">
    <source>
        <dbReference type="EMBL" id="MCU9614071.1"/>
    </source>
</evidence>
<proteinExistence type="predicted"/>
<keyword evidence="3" id="KW-1185">Reference proteome</keyword>